<sequence>MKKYYRLLLLSLSFITLLFTFQSFNAHASHLKYLNKFPNEIKGTWYTYTNDSGLSKHKKIEKMVVNKKTFNFHPYRKHDVIEGANLTKKQENELNKTSRWSYAMEFNYKGHKWFNFMGWQQGAGDGSFFNIHNFDGHKVLMSAGGAGISVDGQYYKSKTLAKKFSNKRFKGFNYYDNY</sequence>
<proteinExistence type="predicted"/>
<gene>
    <name evidence="2" type="ORF">MOO46_05180</name>
</gene>
<name>A0ABY4PGM3_9LACO</name>
<organism evidence="2 3">
    <name type="scientific">Apilactobacillus apisilvae</name>
    <dbReference type="NCBI Taxonomy" id="2923364"/>
    <lineage>
        <taxon>Bacteria</taxon>
        <taxon>Bacillati</taxon>
        <taxon>Bacillota</taxon>
        <taxon>Bacilli</taxon>
        <taxon>Lactobacillales</taxon>
        <taxon>Lactobacillaceae</taxon>
        <taxon>Apilactobacillus</taxon>
    </lineage>
</organism>
<accession>A0ABY4PGM3</accession>
<dbReference type="Proteomes" id="UP000831859">
    <property type="component" value="Chromosome"/>
</dbReference>
<dbReference type="RefSeq" id="WP_249510628.1">
    <property type="nucleotide sequence ID" value="NZ_CP093362.1"/>
</dbReference>
<dbReference type="EMBL" id="CP093362">
    <property type="protein sequence ID" value="UQS84643.1"/>
    <property type="molecule type" value="Genomic_DNA"/>
</dbReference>
<feature type="signal peptide" evidence="1">
    <location>
        <begin position="1"/>
        <end position="28"/>
    </location>
</feature>
<evidence type="ECO:0000313" key="3">
    <source>
        <dbReference type="Proteomes" id="UP000831859"/>
    </source>
</evidence>
<protein>
    <recommendedName>
        <fullName evidence="4">Extracellular protein</fullName>
    </recommendedName>
</protein>
<keyword evidence="3" id="KW-1185">Reference proteome</keyword>
<evidence type="ECO:0000313" key="2">
    <source>
        <dbReference type="EMBL" id="UQS84643.1"/>
    </source>
</evidence>
<feature type="chain" id="PRO_5046368186" description="Extracellular protein" evidence="1">
    <location>
        <begin position="29"/>
        <end position="178"/>
    </location>
</feature>
<keyword evidence="1" id="KW-0732">Signal</keyword>
<reference evidence="2 3" key="1">
    <citation type="journal article" date="2022" name="Int. J. Syst. Evol. Microbiol.">
        <title>Apilactobacillus apisilvae sp. nov., Nicolia spurrieriana gen. nov. sp. nov., Bombilactobacillus folatiphilus sp. nov. and Bombilactobacillus thymidiniphilus sp. nov., four new lactic acid bacterial isolates from stingless bees Tetragonula carbonaria and Austroplebeia australis.</title>
        <authorList>
            <person name="Oliphant S.A."/>
            <person name="Watson-Haigh N.S."/>
            <person name="Sumby K.M."/>
            <person name="Gardner J."/>
            <person name="Groom S."/>
            <person name="Jiranek V."/>
        </authorList>
    </citation>
    <scope>NUCLEOTIDE SEQUENCE [LARGE SCALE GENOMIC DNA]</scope>
    <source>
        <strain evidence="2 3">SG5_A10</strain>
    </source>
</reference>
<evidence type="ECO:0008006" key="4">
    <source>
        <dbReference type="Google" id="ProtNLM"/>
    </source>
</evidence>
<evidence type="ECO:0000256" key="1">
    <source>
        <dbReference type="SAM" id="SignalP"/>
    </source>
</evidence>